<dbReference type="PANTHER" id="PTHR47197:SF3">
    <property type="entry name" value="DIHYDRO-HEME D1 DEHYDROGENASE"/>
    <property type="match status" value="1"/>
</dbReference>
<protein>
    <submittedName>
        <fullName evidence="1">YVTN family beta-propeller protein</fullName>
    </submittedName>
</protein>
<dbReference type="OrthoDB" id="2515259at2"/>
<reference evidence="1 2" key="1">
    <citation type="submission" date="2018-08" db="EMBL/GenBank/DDBJ databases">
        <title>Genomic Encyclopedia of Type Strains, Phase III (KMG-III): the genomes of soil and plant-associated and newly described type strains.</title>
        <authorList>
            <person name="Whitman W."/>
        </authorList>
    </citation>
    <scope>NUCLEOTIDE SEQUENCE [LARGE SCALE GENOMIC DNA]</scope>
    <source>
        <strain evidence="1 2">CGMCC 1.10966</strain>
    </source>
</reference>
<dbReference type="Gene3D" id="2.130.10.10">
    <property type="entry name" value="YVTN repeat-like/Quinoprotein amine dehydrogenase"/>
    <property type="match status" value="3"/>
</dbReference>
<dbReference type="InterPro" id="IPR015943">
    <property type="entry name" value="WD40/YVTN_repeat-like_dom_sf"/>
</dbReference>
<dbReference type="RefSeq" id="WP_147306768.1">
    <property type="nucleotide sequence ID" value="NZ_QTTN01000004.1"/>
</dbReference>
<evidence type="ECO:0000313" key="1">
    <source>
        <dbReference type="EMBL" id="REE91494.1"/>
    </source>
</evidence>
<name>A0A3D9SC68_9BACL</name>
<dbReference type="Proteomes" id="UP000256304">
    <property type="component" value="Unassembled WGS sequence"/>
</dbReference>
<evidence type="ECO:0000313" key="2">
    <source>
        <dbReference type="Proteomes" id="UP000256304"/>
    </source>
</evidence>
<comment type="caution">
    <text evidence="1">The sequence shown here is derived from an EMBL/GenBank/DDBJ whole genome shotgun (WGS) entry which is preliminary data.</text>
</comment>
<dbReference type="InterPro" id="IPR051200">
    <property type="entry name" value="Host-pathogen_enzymatic-act"/>
</dbReference>
<accession>A0A3D9SC68</accession>
<sequence>MPNFAYIAQSNSKIAIVDVDTHVVVSTIVIGFNTNWIALTPDVKMAYLANQMNSTVAVLDLTSEMIVEVIYLGITDNQSNQPKQIIVHPTNGLAYVANTSGTISIIDTAVQTLLSTVKVASTLSVMVLSPDTNYLYIDTGPEVAVFSTIMNTVIDTILLPSPLQAGDLALTPDGSLVFAASPGTIPTPDNRVVFLSTITRAAIATVTVGTRPVKVDVNSLGTQVYVVNQDSHNVSVIDIASNTVVITIPISGTLAAVQALTPDGSRDYVSSPSLGRLIAIDTTTSSPSDVFIGGAPTRLAVTSDGSKLLATVAGTFIAVINTQTNTLITQIGLDASATFITLAPQISPVQQRVQTTGIIMNMEDDVCMAKSVSVNVLNESYLNNAIIEIIGFAIPSTAGPKITIAHYLYLLPPNTADMKKVTVLDAGAYEIQIKVSTLYLEDVVLSLNGLDSEGNVIPEQKELQADLTVIRGLSYSP</sequence>
<dbReference type="AlphaFoldDB" id="A0A3D9SC68"/>
<dbReference type="PANTHER" id="PTHR47197">
    <property type="entry name" value="PROTEIN NIRF"/>
    <property type="match status" value="1"/>
</dbReference>
<dbReference type="InterPro" id="IPR011045">
    <property type="entry name" value="N2O_reductase_N"/>
</dbReference>
<dbReference type="EMBL" id="QTTN01000004">
    <property type="protein sequence ID" value="REE91494.1"/>
    <property type="molecule type" value="Genomic_DNA"/>
</dbReference>
<organism evidence="1 2">
    <name type="scientific">Paenibacillus taihuensis</name>
    <dbReference type="NCBI Taxonomy" id="1156355"/>
    <lineage>
        <taxon>Bacteria</taxon>
        <taxon>Bacillati</taxon>
        <taxon>Bacillota</taxon>
        <taxon>Bacilli</taxon>
        <taxon>Bacillales</taxon>
        <taxon>Paenibacillaceae</taxon>
        <taxon>Paenibacillus</taxon>
    </lineage>
</organism>
<proteinExistence type="predicted"/>
<gene>
    <name evidence="1" type="ORF">A8990_1041</name>
</gene>
<dbReference type="SUPFAM" id="SSF50974">
    <property type="entry name" value="Nitrous oxide reductase, N-terminal domain"/>
    <property type="match status" value="2"/>
</dbReference>
<keyword evidence="2" id="KW-1185">Reference proteome</keyword>